<keyword evidence="2" id="KW-1185">Reference proteome</keyword>
<protein>
    <submittedName>
        <fullName evidence="1">Uncharacterized protein</fullName>
    </submittedName>
</protein>
<accession>A0ACB8ZUF2</accession>
<dbReference type="Proteomes" id="UP001055879">
    <property type="component" value="Linkage Group LG09"/>
</dbReference>
<reference evidence="1 2" key="2">
    <citation type="journal article" date="2022" name="Mol. Ecol. Resour.">
        <title>The genomes of chicory, endive, great burdock and yacon provide insights into Asteraceae paleo-polyploidization history and plant inulin production.</title>
        <authorList>
            <person name="Fan W."/>
            <person name="Wang S."/>
            <person name="Wang H."/>
            <person name="Wang A."/>
            <person name="Jiang F."/>
            <person name="Liu H."/>
            <person name="Zhao H."/>
            <person name="Xu D."/>
            <person name="Zhang Y."/>
        </authorList>
    </citation>
    <scope>NUCLEOTIDE SEQUENCE [LARGE SCALE GENOMIC DNA]</scope>
    <source>
        <strain evidence="2">cv. Niubang</strain>
    </source>
</reference>
<comment type="caution">
    <text evidence="1">The sequence shown here is derived from an EMBL/GenBank/DDBJ whole genome shotgun (WGS) entry which is preliminary data.</text>
</comment>
<evidence type="ECO:0000313" key="2">
    <source>
        <dbReference type="Proteomes" id="UP001055879"/>
    </source>
</evidence>
<name>A0ACB8ZUF2_ARCLA</name>
<proteinExistence type="predicted"/>
<sequence>MGSCKNCKSKSLITDTVTGNLECTSCGVVQDFDNYDQQTFNVDGPIGTNVRLGTSGSWYDYSYRETKIYLAQKIVSNILLKLDLENRVDEVNNMIKIITEEEYGSGNWFNVLVGACIYVVMRKANKCLPLTSVCNCVGCDSYELGRMVYRVIDHLDLRLPDFDIVGLFDRVIKEWIGCRSNISKDKVGRMVKQGIFLLQCMIKWYVTTGRRPVPVVVAVIVFVCELNEVEVSLEDLASQLNVAAGTCKLRYKEILKRLVDVARVHLPWGNDVSVKNIMKNAPIVIQYMEMKSMYNPAKQIKTLEEVGMDLDGLVVDCLNKGDENRSIENYTYYMDNRSQGSNNWSNEDLERLNVSPECLSTIYLKYLDEYSNVKTSIERIDNKKREQTSKSDFCMDVTDFWCGDSELSKKLFLDKILEKDVGLNAMPPSFVNGCLKTQRRKEKIEAAKMRIEKIRRPSMAANESGGLCVRLRVCSSKRKRRDTDWEDFVIETLLLHQVKEEEIEKGYYNTLLDLHVFNSEAIMPILSIWGSITSSKASKNVHNFVSQHENALVKLTDIARVLKEKAKVSDET</sequence>
<gene>
    <name evidence="1" type="ORF">L6452_26809</name>
</gene>
<evidence type="ECO:0000313" key="1">
    <source>
        <dbReference type="EMBL" id="KAI3701609.1"/>
    </source>
</evidence>
<reference evidence="2" key="1">
    <citation type="journal article" date="2022" name="Mol. Ecol. Resour.">
        <title>The genomes of chicory, endive, great burdock and yacon provide insights into Asteraceae palaeo-polyploidization history and plant inulin production.</title>
        <authorList>
            <person name="Fan W."/>
            <person name="Wang S."/>
            <person name="Wang H."/>
            <person name="Wang A."/>
            <person name="Jiang F."/>
            <person name="Liu H."/>
            <person name="Zhao H."/>
            <person name="Xu D."/>
            <person name="Zhang Y."/>
        </authorList>
    </citation>
    <scope>NUCLEOTIDE SEQUENCE [LARGE SCALE GENOMIC DNA]</scope>
    <source>
        <strain evidence="2">cv. Niubang</strain>
    </source>
</reference>
<dbReference type="EMBL" id="CM042055">
    <property type="protein sequence ID" value="KAI3701609.1"/>
    <property type="molecule type" value="Genomic_DNA"/>
</dbReference>
<organism evidence="1 2">
    <name type="scientific">Arctium lappa</name>
    <name type="common">Greater burdock</name>
    <name type="synonym">Lappa major</name>
    <dbReference type="NCBI Taxonomy" id="4217"/>
    <lineage>
        <taxon>Eukaryota</taxon>
        <taxon>Viridiplantae</taxon>
        <taxon>Streptophyta</taxon>
        <taxon>Embryophyta</taxon>
        <taxon>Tracheophyta</taxon>
        <taxon>Spermatophyta</taxon>
        <taxon>Magnoliopsida</taxon>
        <taxon>eudicotyledons</taxon>
        <taxon>Gunneridae</taxon>
        <taxon>Pentapetalae</taxon>
        <taxon>asterids</taxon>
        <taxon>campanulids</taxon>
        <taxon>Asterales</taxon>
        <taxon>Asteraceae</taxon>
        <taxon>Carduoideae</taxon>
        <taxon>Cardueae</taxon>
        <taxon>Arctiinae</taxon>
        <taxon>Arctium</taxon>
    </lineage>
</organism>